<accession>A0A0F8WII7</accession>
<comment type="caution">
    <text evidence="1">The sequence shown here is derived from an EMBL/GenBank/DDBJ whole genome shotgun (WGS) entry which is preliminary data.</text>
</comment>
<sequence length="262" mass="28688">MRRQPARGDVDPERAGGLAFYSLDPTILLWQDISLWNSEYQKLHNTQALKVSRDVSDPRKIYYNFHLKGGGYKFDPSTTHILHGRGSTGPLGVQLAVAMGCRPVILLGMDCKRGPKGDSDFYGENKHWTDATLKNCYEGLVSVKELCPVEVYNCGENTLWPQCSLEDVLKHDKIINIDENGKVHLPPPSDAVAGAFAVALADGFRNMGNDGSGDDVSHPANWSLGAWVVYAVEVTKLYGHPEDAPGGPCRTCGTPAFADRDE</sequence>
<dbReference type="EMBL" id="LAZR01064868">
    <property type="protein sequence ID" value="KKK56687.1"/>
    <property type="molecule type" value="Genomic_DNA"/>
</dbReference>
<reference evidence="1" key="1">
    <citation type="journal article" date="2015" name="Nature">
        <title>Complex archaea that bridge the gap between prokaryotes and eukaryotes.</title>
        <authorList>
            <person name="Spang A."/>
            <person name="Saw J.H."/>
            <person name="Jorgensen S.L."/>
            <person name="Zaremba-Niedzwiedzka K."/>
            <person name="Martijn J."/>
            <person name="Lind A.E."/>
            <person name="van Eijk R."/>
            <person name="Schleper C."/>
            <person name="Guy L."/>
            <person name="Ettema T.J."/>
        </authorList>
    </citation>
    <scope>NUCLEOTIDE SEQUENCE</scope>
</reference>
<feature type="non-terminal residue" evidence="1">
    <location>
        <position position="262"/>
    </location>
</feature>
<gene>
    <name evidence="1" type="ORF">LCGC14_3062030</name>
</gene>
<organism evidence="1">
    <name type="scientific">marine sediment metagenome</name>
    <dbReference type="NCBI Taxonomy" id="412755"/>
    <lineage>
        <taxon>unclassified sequences</taxon>
        <taxon>metagenomes</taxon>
        <taxon>ecological metagenomes</taxon>
    </lineage>
</organism>
<evidence type="ECO:0000313" key="1">
    <source>
        <dbReference type="EMBL" id="KKK56687.1"/>
    </source>
</evidence>
<dbReference type="AlphaFoldDB" id="A0A0F8WII7"/>
<name>A0A0F8WII7_9ZZZZ</name>
<proteinExistence type="predicted"/>
<protein>
    <submittedName>
        <fullName evidence="1">Uncharacterized protein</fullName>
    </submittedName>
</protein>